<feature type="compositionally biased region" description="Polar residues" evidence="1">
    <location>
        <begin position="49"/>
        <end position="58"/>
    </location>
</feature>
<sequence length="66" mass="7462">MISATVAQVIPGVIDPLAEERRRITSYRNGQQPGKTNSVKNDRDMASQMGRQRISSLDQILYTKDR</sequence>
<evidence type="ECO:0000313" key="2">
    <source>
        <dbReference type="EMBL" id="KAL3283768.1"/>
    </source>
</evidence>
<dbReference type="Proteomes" id="UP001516400">
    <property type="component" value="Unassembled WGS sequence"/>
</dbReference>
<feature type="non-terminal residue" evidence="2">
    <location>
        <position position="1"/>
    </location>
</feature>
<gene>
    <name evidence="2" type="ORF">HHI36_017938</name>
</gene>
<name>A0ABD2NYG7_9CUCU</name>
<protein>
    <submittedName>
        <fullName evidence="2">Uncharacterized protein</fullName>
    </submittedName>
</protein>
<proteinExistence type="predicted"/>
<evidence type="ECO:0000313" key="3">
    <source>
        <dbReference type="Proteomes" id="UP001516400"/>
    </source>
</evidence>
<accession>A0ABD2NYG7</accession>
<comment type="caution">
    <text evidence="2">The sequence shown here is derived from an EMBL/GenBank/DDBJ whole genome shotgun (WGS) entry which is preliminary data.</text>
</comment>
<reference evidence="2 3" key="1">
    <citation type="journal article" date="2021" name="BMC Biol.">
        <title>Horizontally acquired antibacterial genes associated with adaptive radiation of ladybird beetles.</title>
        <authorList>
            <person name="Li H.S."/>
            <person name="Tang X.F."/>
            <person name="Huang Y.H."/>
            <person name="Xu Z.Y."/>
            <person name="Chen M.L."/>
            <person name="Du X.Y."/>
            <person name="Qiu B.Y."/>
            <person name="Chen P.T."/>
            <person name="Zhang W."/>
            <person name="Slipinski A."/>
            <person name="Escalona H.E."/>
            <person name="Waterhouse R.M."/>
            <person name="Zwick A."/>
            <person name="Pang H."/>
        </authorList>
    </citation>
    <scope>NUCLEOTIDE SEQUENCE [LARGE SCALE GENOMIC DNA]</scope>
    <source>
        <strain evidence="2">SYSU2018</strain>
    </source>
</reference>
<organism evidence="2 3">
    <name type="scientific">Cryptolaemus montrouzieri</name>
    <dbReference type="NCBI Taxonomy" id="559131"/>
    <lineage>
        <taxon>Eukaryota</taxon>
        <taxon>Metazoa</taxon>
        <taxon>Ecdysozoa</taxon>
        <taxon>Arthropoda</taxon>
        <taxon>Hexapoda</taxon>
        <taxon>Insecta</taxon>
        <taxon>Pterygota</taxon>
        <taxon>Neoptera</taxon>
        <taxon>Endopterygota</taxon>
        <taxon>Coleoptera</taxon>
        <taxon>Polyphaga</taxon>
        <taxon>Cucujiformia</taxon>
        <taxon>Coccinelloidea</taxon>
        <taxon>Coccinellidae</taxon>
        <taxon>Scymninae</taxon>
        <taxon>Scymnini</taxon>
        <taxon>Cryptolaemus</taxon>
    </lineage>
</organism>
<feature type="compositionally biased region" description="Polar residues" evidence="1">
    <location>
        <begin position="26"/>
        <end position="39"/>
    </location>
</feature>
<dbReference type="EMBL" id="JABFTP020000165">
    <property type="protein sequence ID" value="KAL3283768.1"/>
    <property type="molecule type" value="Genomic_DNA"/>
</dbReference>
<dbReference type="AlphaFoldDB" id="A0ABD2NYG7"/>
<feature type="region of interest" description="Disordered" evidence="1">
    <location>
        <begin position="24"/>
        <end position="66"/>
    </location>
</feature>
<keyword evidence="3" id="KW-1185">Reference proteome</keyword>
<evidence type="ECO:0000256" key="1">
    <source>
        <dbReference type="SAM" id="MobiDB-lite"/>
    </source>
</evidence>